<accession>A0A1J4TZY7</accession>
<dbReference type="Proteomes" id="UP000182465">
    <property type="component" value="Unassembled WGS sequence"/>
</dbReference>
<dbReference type="Pfam" id="PF01936">
    <property type="entry name" value="NYN"/>
    <property type="match status" value="1"/>
</dbReference>
<gene>
    <name evidence="2" type="ORF">AUJ29_03160</name>
</gene>
<dbReference type="InterPro" id="IPR021139">
    <property type="entry name" value="NYN"/>
</dbReference>
<feature type="domain" description="NYN" evidence="1">
    <location>
        <begin position="9"/>
        <end position="158"/>
    </location>
</feature>
<organism evidence="2 3">
    <name type="scientific">Candidatus Kuenenbacteria bacterium CG1_02_38_13</name>
    <dbReference type="NCBI Taxonomy" id="1805235"/>
    <lineage>
        <taxon>Bacteria</taxon>
        <taxon>Candidatus Kueneniibacteriota</taxon>
    </lineage>
</organism>
<protein>
    <recommendedName>
        <fullName evidence="1">NYN domain-containing protein</fullName>
    </recommendedName>
</protein>
<dbReference type="CDD" id="cd10911">
    <property type="entry name" value="PIN_LabA"/>
    <property type="match status" value="1"/>
</dbReference>
<evidence type="ECO:0000259" key="1">
    <source>
        <dbReference type="Pfam" id="PF01936"/>
    </source>
</evidence>
<dbReference type="GO" id="GO:0004540">
    <property type="term" value="F:RNA nuclease activity"/>
    <property type="evidence" value="ECO:0007669"/>
    <property type="project" value="InterPro"/>
</dbReference>
<evidence type="ECO:0000313" key="3">
    <source>
        <dbReference type="Proteomes" id="UP000182465"/>
    </source>
</evidence>
<dbReference type="AlphaFoldDB" id="A0A1J4TZY7"/>
<dbReference type="PANTHER" id="PTHR35458:SF2">
    <property type="entry name" value="SLR0755 PROTEIN"/>
    <property type="match status" value="1"/>
</dbReference>
<comment type="caution">
    <text evidence="2">The sequence shown here is derived from an EMBL/GenBank/DDBJ whole genome shotgun (WGS) entry which is preliminary data.</text>
</comment>
<reference evidence="2 3" key="1">
    <citation type="journal article" date="2016" name="Environ. Microbiol.">
        <title>Genomic resolution of a cold subsurface aquifer community provides metabolic insights for novel microbes adapted to high CO concentrations.</title>
        <authorList>
            <person name="Probst A.J."/>
            <person name="Castelle C.J."/>
            <person name="Singh A."/>
            <person name="Brown C.T."/>
            <person name="Anantharaman K."/>
            <person name="Sharon I."/>
            <person name="Hug L.A."/>
            <person name="Burstein D."/>
            <person name="Emerson J.B."/>
            <person name="Thomas B.C."/>
            <person name="Banfield J.F."/>
        </authorList>
    </citation>
    <scope>NUCLEOTIDE SEQUENCE [LARGE SCALE GENOMIC DNA]</scope>
    <source>
        <strain evidence="2">CG1_02_38_13</strain>
    </source>
</reference>
<dbReference type="EMBL" id="MNVB01000067">
    <property type="protein sequence ID" value="OIO16165.1"/>
    <property type="molecule type" value="Genomic_DNA"/>
</dbReference>
<name>A0A1J4TZY7_9BACT</name>
<evidence type="ECO:0000313" key="2">
    <source>
        <dbReference type="EMBL" id="OIO16165.1"/>
    </source>
</evidence>
<dbReference type="InterPro" id="IPR047140">
    <property type="entry name" value="LabA"/>
</dbReference>
<dbReference type="PANTHER" id="PTHR35458">
    <property type="entry name" value="SLR0755 PROTEIN"/>
    <property type="match status" value="1"/>
</dbReference>
<sequence>MIRQYIKGRVCVFIDAANIFYSQQTLKWKIDYQKLKKYLEKECDLVCLYFYTGKIGENHKQNKFIKKMQKYGYIVRSKEVKIIKVAPNVIERKGDLDAELIIDALKNINNFDTCILMSGDSDFASLIDELKQNKKWVIVISTRGHVAKELLERAKYIDLRKLKYELIFNQ</sequence>
<proteinExistence type="predicted"/>
<dbReference type="Gene3D" id="3.40.50.1010">
    <property type="entry name" value="5'-nuclease"/>
    <property type="match status" value="1"/>
</dbReference>